<proteinExistence type="predicted"/>
<gene>
    <name evidence="1" type="ORF">V5799_011878</name>
</gene>
<evidence type="ECO:0000313" key="2">
    <source>
        <dbReference type="Proteomes" id="UP001321473"/>
    </source>
</evidence>
<evidence type="ECO:0000313" key="1">
    <source>
        <dbReference type="EMBL" id="KAK8773590.1"/>
    </source>
</evidence>
<accession>A0AAQ4EFX5</accession>
<name>A0AAQ4EFX5_AMBAM</name>
<sequence>MQDDLGQGADWCYESCQKSVIRVTQSSGQSSVAQLAKHFVASIRRLSCSQAADDCHHHLGQDEEAFSFEKRLCKNPPSRAQALAVPPATYRWRKSSAFAIVTFMAEASQAATQAAFAFVHPFYC</sequence>
<keyword evidence="2" id="KW-1185">Reference proteome</keyword>
<dbReference type="AlphaFoldDB" id="A0AAQ4EFX5"/>
<protein>
    <submittedName>
        <fullName evidence="1">Uncharacterized protein</fullName>
    </submittedName>
</protein>
<comment type="caution">
    <text evidence="1">The sequence shown here is derived from an EMBL/GenBank/DDBJ whole genome shotgun (WGS) entry which is preliminary data.</text>
</comment>
<organism evidence="1 2">
    <name type="scientific">Amblyomma americanum</name>
    <name type="common">Lone star tick</name>
    <dbReference type="NCBI Taxonomy" id="6943"/>
    <lineage>
        <taxon>Eukaryota</taxon>
        <taxon>Metazoa</taxon>
        <taxon>Ecdysozoa</taxon>
        <taxon>Arthropoda</taxon>
        <taxon>Chelicerata</taxon>
        <taxon>Arachnida</taxon>
        <taxon>Acari</taxon>
        <taxon>Parasitiformes</taxon>
        <taxon>Ixodida</taxon>
        <taxon>Ixodoidea</taxon>
        <taxon>Ixodidae</taxon>
        <taxon>Amblyomminae</taxon>
        <taxon>Amblyomma</taxon>
    </lineage>
</organism>
<reference evidence="1 2" key="1">
    <citation type="journal article" date="2023" name="Arcadia Sci">
        <title>De novo assembly of a long-read Amblyomma americanum tick genome.</title>
        <authorList>
            <person name="Chou S."/>
            <person name="Poskanzer K.E."/>
            <person name="Rollins M."/>
            <person name="Thuy-Boun P.S."/>
        </authorList>
    </citation>
    <scope>NUCLEOTIDE SEQUENCE [LARGE SCALE GENOMIC DNA]</scope>
    <source>
        <strain evidence="1">F_SG_1</strain>
        <tissue evidence="1">Salivary glands</tissue>
    </source>
</reference>
<dbReference type="EMBL" id="JARKHS020016630">
    <property type="protein sequence ID" value="KAK8773590.1"/>
    <property type="molecule type" value="Genomic_DNA"/>
</dbReference>
<dbReference type="Proteomes" id="UP001321473">
    <property type="component" value="Unassembled WGS sequence"/>
</dbReference>